<dbReference type="Pfam" id="PF05193">
    <property type="entry name" value="Peptidase_M16_C"/>
    <property type="match status" value="1"/>
</dbReference>
<dbReference type="Gene3D" id="3.30.830.10">
    <property type="entry name" value="Metalloenzyme, LuxS/M16 peptidase-like"/>
    <property type="match status" value="2"/>
</dbReference>
<gene>
    <name evidence="2" type="ORF">LY02_00651</name>
</gene>
<name>A0ABX5E8S4_NONUL</name>
<accession>A0ABX5E8S4</accession>
<dbReference type="Gene3D" id="2.50.20.10">
    <property type="entry name" value="Lipoprotein localisation LolA/LolB/LppX"/>
    <property type="match status" value="1"/>
</dbReference>
<dbReference type="RefSeq" id="WP_235183340.1">
    <property type="nucleotide sequence ID" value="NZ_JPJI01000032.1"/>
</dbReference>
<evidence type="ECO:0000313" key="2">
    <source>
        <dbReference type="EMBL" id="PRX15434.1"/>
    </source>
</evidence>
<dbReference type="Proteomes" id="UP000239997">
    <property type="component" value="Unassembled WGS sequence"/>
</dbReference>
<evidence type="ECO:0000313" key="3">
    <source>
        <dbReference type="Proteomes" id="UP000239997"/>
    </source>
</evidence>
<sequence>MKNISSLEELNLPLLKNNITMKKQFIFLMVLLLTGAGAIAQIDRSQMPTSGPTPEINLGKPYTFELKNGLKVLVVTDKKLPTFSMSLDLNNPPVFEGDKAGVQSLTGAIMGKGSTETAKEKFNEQVDFLGARISVGTGGGFAASLSKYKNDVFGLFAEAAFKPNFTQEELDFEKSQLLEGLKSGENSAAAIAGKVRSALVYGKDHPAGEFATEETVNNVTLDDVKNFYAAYFKPSNGYLIITGDIEKKEAKKLVKKYFGKWKKGMAPEATLPTLSDVDQTQINLVDVPNAVQTELAIYSLSDLKMSDPDYYAALVTNYVFGGSFGSYLNMNLREKNGYTYGARSNIGTGRNYKGTFTASAKIRNEVTDSAIVETFKELNRIRTEFVEDEMLATAKAKFLGNFIMSSEDKSVVADRSIRIQKNELDNDFYKNFIANINKVTKEDIKRVANRFLSPDNIRIVVVGKAGDILEPLEKMTLNGQPVPIKFYDKNANETERPSTIEIPAGLTAQTVLDNYIKAIGGKDAVMKINDISQFSAFTSPMGEVIMDTKSQKGDNWVMVMKMGGRELNKQVYKDGKGTISGMGQTQELSGDMLEVVKTEAMFFPELYHADMATLDGAERLGDHNVFVIKWNDLKKSFYDTETGLLVGTETTSMTPQGEAKVVTQFSDFKEYAGVKFPTSMVIPMMGRELTFELKDLKVNPGLKDSDF</sequence>
<dbReference type="InterPro" id="IPR050361">
    <property type="entry name" value="MPP/UQCRC_Complex"/>
</dbReference>
<evidence type="ECO:0000259" key="1">
    <source>
        <dbReference type="Pfam" id="PF05193"/>
    </source>
</evidence>
<organism evidence="2 3">
    <name type="scientific">Nonlabens ulvanivorans</name>
    <name type="common">Persicivirga ulvanivorans</name>
    <dbReference type="NCBI Taxonomy" id="906888"/>
    <lineage>
        <taxon>Bacteria</taxon>
        <taxon>Pseudomonadati</taxon>
        <taxon>Bacteroidota</taxon>
        <taxon>Flavobacteriia</taxon>
        <taxon>Flavobacteriales</taxon>
        <taxon>Flavobacteriaceae</taxon>
        <taxon>Nonlabens</taxon>
    </lineage>
</organism>
<comment type="caution">
    <text evidence="2">The sequence shown here is derived from an EMBL/GenBank/DDBJ whole genome shotgun (WGS) entry which is preliminary data.</text>
</comment>
<feature type="domain" description="Peptidase M16 C-terminal" evidence="1">
    <location>
        <begin position="218"/>
        <end position="396"/>
    </location>
</feature>
<dbReference type="InterPro" id="IPR007863">
    <property type="entry name" value="Peptidase_M16_C"/>
</dbReference>
<dbReference type="PANTHER" id="PTHR11851">
    <property type="entry name" value="METALLOPROTEASE"/>
    <property type="match status" value="1"/>
</dbReference>
<keyword evidence="3" id="KW-1185">Reference proteome</keyword>
<dbReference type="InterPro" id="IPR011249">
    <property type="entry name" value="Metalloenz_LuxS/M16"/>
</dbReference>
<dbReference type="EMBL" id="PVNA01000001">
    <property type="protein sequence ID" value="PRX15434.1"/>
    <property type="molecule type" value="Genomic_DNA"/>
</dbReference>
<dbReference type="SUPFAM" id="SSF63411">
    <property type="entry name" value="LuxS/MPP-like metallohydrolase"/>
    <property type="match status" value="2"/>
</dbReference>
<reference evidence="2 3" key="1">
    <citation type="submission" date="2018-03" db="EMBL/GenBank/DDBJ databases">
        <title>Genomic Encyclopedia of Archaeal and Bacterial Type Strains, Phase II (KMG-II): from individual species to whole genera.</title>
        <authorList>
            <person name="Goeker M."/>
        </authorList>
    </citation>
    <scope>NUCLEOTIDE SEQUENCE [LARGE SCALE GENOMIC DNA]</scope>
    <source>
        <strain evidence="2 3">DSM 22727</strain>
    </source>
</reference>
<dbReference type="PANTHER" id="PTHR11851:SF225">
    <property type="entry name" value="NON-PEPTIDASE HOMOLOG YMXG"/>
    <property type="match status" value="1"/>
</dbReference>
<protein>
    <submittedName>
        <fullName evidence="2">Zn-dependent peptidase</fullName>
    </submittedName>
</protein>
<proteinExistence type="predicted"/>